<protein>
    <recommendedName>
        <fullName evidence="10">Cytochrome P450</fullName>
    </recommendedName>
</protein>
<reference evidence="8" key="1">
    <citation type="journal article" date="2020" name="New Phytol.">
        <title>Comparative genomics reveals dynamic genome evolution in host specialist ectomycorrhizal fungi.</title>
        <authorList>
            <person name="Lofgren L.A."/>
            <person name="Nguyen N.H."/>
            <person name="Vilgalys R."/>
            <person name="Ruytinx J."/>
            <person name="Liao H.L."/>
            <person name="Branco S."/>
            <person name="Kuo A."/>
            <person name="LaButti K."/>
            <person name="Lipzen A."/>
            <person name="Andreopoulos W."/>
            <person name="Pangilinan J."/>
            <person name="Riley R."/>
            <person name="Hundley H."/>
            <person name="Na H."/>
            <person name="Barry K."/>
            <person name="Grigoriev I.V."/>
            <person name="Stajich J.E."/>
            <person name="Kennedy P.G."/>
        </authorList>
    </citation>
    <scope>NUCLEOTIDE SEQUENCE</scope>
    <source>
        <strain evidence="8">MN1</strain>
    </source>
</reference>
<keyword evidence="7" id="KW-0503">Monooxygenase</keyword>
<dbReference type="GeneID" id="64627169"/>
<dbReference type="OrthoDB" id="2789670at2759"/>
<dbReference type="PANTHER" id="PTHR46300">
    <property type="entry name" value="P450, PUTATIVE (EUROFUNG)-RELATED-RELATED"/>
    <property type="match status" value="1"/>
</dbReference>
<gene>
    <name evidence="8" type="ORF">BJ212DRAFT_1301614</name>
</gene>
<keyword evidence="4" id="KW-0479">Metal-binding</keyword>
<comment type="caution">
    <text evidence="8">The sequence shown here is derived from an EMBL/GenBank/DDBJ whole genome shotgun (WGS) entry which is preliminary data.</text>
</comment>
<dbReference type="Proteomes" id="UP000807769">
    <property type="component" value="Unassembled WGS sequence"/>
</dbReference>
<evidence type="ECO:0000256" key="6">
    <source>
        <dbReference type="ARBA" id="ARBA00023004"/>
    </source>
</evidence>
<dbReference type="GO" id="GO:0004497">
    <property type="term" value="F:monooxygenase activity"/>
    <property type="evidence" value="ECO:0007669"/>
    <property type="project" value="UniProtKB-KW"/>
</dbReference>
<accession>A0A9P7JB04</accession>
<evidence type="ECO:0008006" key="10">
    <source>
        <dbReference type="Google" id="ProtNLM"/>
    </source>
</evidence>
<dbReference type="GO" id="GO:0005506">
    <property type="term" value="F:iron ion binding"/>
    <property type="evidence" value="ECO:0007669"/>
    <property type="project" value="InterPro"/>
</dbReference>
<evidence type="ECO:0000256" key="2">
    <source>
        <dbReference type="ARBA" id="ARBA00010617"/>
    </source>
</evidence>
<sequence>MFCLPKQSFSSRTVLHAKWIKCSNAQWGMTGAVSSCLWGCKTHLVLGATACIGAIGVIIRAYLRKSRLPPSPPTWRLRGHFLPPHNTSLTVAQWIDEYGPLVTVHSGIQTIYCDYRPPQRLNTPWQAAVDIMEKQGGLLADRPHLVAGEILTCGLATVVSHAGERFRRKRSPNQLRRSQPLQVSHAKDMVLNILDDPYNFQNHAATQVLFYFYAAATIMKVTYGKTTPTSATDPEVKEACQLITRFRTILRHGYYLVDSIPWLKYLLWYAPELKDESERIKRLYTDQLNHVKQQIQINVDVSPSFAKHILENGHFYSLTEI</sequence>
<comment type="similarity">
    <text evidence="2">Belongs to the cytochrome P450 family.</text>
</comment>
<evidence type="ECO:0000313" key="8">
    <source>
        <dbReference type="EMBL" id="KAG1812076.1"/>
    </source>
</evidence>
<name>A0A9P7JB04_9AGAM</name>
<organism evidence="8 9">
    <name type="scientific">Suillus subaureus</name>
    <dbReference type="NCBI Taxonomy" id="48587"/>
    <lineage>
        <taxon>Eukaryota</taxon>
        <taxon>Fungi</taxon>
        <taxon>Dikarya</taxon>
        <taxon>Basidiomycota</taxon>
        <taxon>Agaricomycotina</taxon>
        <taxon>Agaricomycetes</taxon>
        <taxon>Agaricomycetidae</taxon>
        <taxon>Boletales</taxon>
        <taxon>Suillineae</taxon>
        <taxon>Suillaceae</taxon>
        <taxon>Suillus</taxon>
    </lineage>
</organism>
<keyword evidence="5" id="KW-0560">Oxidoreductase</keyword>
<dbReference type="EMBL" id="JABBWG010000027">
    <property type="protein sequence ID" value="KAG1812076.1"/>
    <property type="molecule type" value="Genomic_DNA"/>
</dbReference>
<dbReference type="GO" id="GO:0020037">
    <property type="term" value="F:heme binding"/>
    <property type="evidence" value="ECO:0007669"/>
    <property type="project" value="InterPro"/>
</dbReference>
<evidence type="ECO:0000256" key="7">
    <source>
        <dbReference type="ARBA" id="ARBA00023033"/>
    </source>
</evidence>
<dbReference type="GO" id="GO:0016705">
    <property type="term" value="F:oxidoreductase activity, acting on paired donors, with incorporation or reduction of molecular oxygen"/>
    <property type="evidence" value="ECO:0007669"/>
    <property type="project" value="InterPro"/>
</dbReference>
<keyword evidence="3" id="KW-0349">Heme</keyword>
<dbReference type="AlphaFoldDB" id="A0A9P7JB04"/>
<dbReference type="Gene3D" id="1.10.630.10">
    <property type="entry name" value="Cytochrome P450"/>
    <property type="match status" value="1"/>
</dbReference>
<evidence type="ECO:0000256" key="5">
    <source>
        <dbReference type="ARBA" id="ARBA00023002"/>
    </source>
</evidence>
<dbReference type="PANTHER" id="PTHR46300:SF7">
    <property type="entry name" value="P450, PUTATIVE (EUROFUNG)-RELATED"/>
    <property type="match status" value="1"/>
</dbReference>
<dbReference type="InterPro" id="IPR036396">
    <property type="entry name" value="Cyt_P450_sf"/>
</dbReference>
<evidence type="ECO:0000256" key="1">
    <source>
        <dbReference type="ARBA" id="ARBA00001971"/>
    </source>
</evidence>
<evidence type="ECO:0000256" key="4">
    <source>
        <dbReference type="ARBA" id="ARBA00022723"/>
    </source>
</evidence>
<evidence type="ECO:0000256" key="3">
    <source>
        <dbReference type="ARBA" id="ARBA00022617"/>
    </source>
</evidence>
<dbReference type="InterPro" id="IPR050364">
    <property type="entry name" value="Cytochrome_P450_fung"/>
</dbReference>
<keyword evidence="6" id="KW-0408">Iron</keyword>
<proteinExistence type="inferred from homology"/>
<comment type="cofactor">
    <cofactor evidence="1">
        <name>heme</name>
        <dbReference type="ChEBI" id="CHEBI:30413"/>
    </cofactor>
</comment>
<dbReference type="RefSeq" id="XP_041190358.1">
    <property type="nucleotide sequence ID" value="XM_041333152.1"/>
</dbReference>
<keyword evidence="9" id="KW-1185">Reference proteome</keyword>
<dbReference type="SUPFAM" id="SSF48264">
    <property type="entry name" value="Cytochrome P450"/>
    <property type="match status" value="1"/>
</dbReference>
<evidence type="ECO:0000313" key="9">
    <source>
        <dbReference type="Proteomes" id="UP000807769"/>
    </source>
</evidence>